<dbReference type="AlphaFoldDB" id="A0AA35JKZ0"/>
<feature type="compositionally biased region" description="Polar residues" evidence="13">
    <location>
        <begin position="672"/>
        <end position="686"/>
    </location>
</feature>
<keyword evidence="6" id="KW-0255">Endonuclease</keyword>
<accession>A0AA35JKZ0</accession>
<dbReference type="SMART" id="SM00279">
    <property type="entry name" value="HhH2"/>
    <property type="match status" value="1"/>
</dbReference>
<dbReference type="GeneID" id="80924319"/>
<evidence type="ECO:0000256" key="7">
    <source>
        <dbReference type="ARBA" id="ARBA00022763"/>
    </source>
</evidence>
<dbReference type="Gene3D" id="1.10.150.20">
    <property type="entry name" value="5' to 3' exonuclease, C-terminal subdomain"/>
    <property type="match status" value="1"/>
</dbReference>
<evidence type="ECO:0000256" key="6">
    <source>
        <dbReference type="ARBA" id="ARBA00022759"/>
    </source>
</evidence>
<comment type="subcellular location">
    <subcellularLocation>
        <location evidence="2">Nucleus</location>
    </subcellularLocation>
</comment>
<keyword evidence="9" id="KW-0460">Magnesium</keyword>
<dbReference type="Pfam" id="PF00867">
    <property type="entry name" value="XPG_I"/>
    <property type="match status" value="1"/>
</dbReference>
<keyword evidence="8" id="KW-0378">Hydrolase</keyword>
<dbReference type="PANTHER" id="PTHR16171">
    <property type="entry name" value="DNA REPAIR PROTEIN COMPLEMENTING XP-G CELLS-RELATED"/>
    <property type="match status" value="1"/>
</dbReference>
<comment type="cofactor">
    <cofactor evidence="1">
        <name>Mg(2+)</name>
        <dbReference type="ChEBI" id="CHEBI:18420"/>
    </cofactor>
</comment>
<dbReference type="EMBL" id="OX365902">
    <property type="protein sequence ID" value="CAI4063010.1"/>
    <property type="molecule type" value="Genomic_DNA"/>
</dbReference>
<dbReference type="FunFam" id="1.10.150.20:FF:000057">
    <property type="entry name" value="RAD2p Single-stranded DNA endonuclease"/>
    <property type="match status" value="1"/>
</dbReference>
<feature type="region of interest" description="Disordered" evidence="13">
    <location>
        <begin position="423"/>
        <end position="449"/>
    </location>
</feature>
<evidence type="ECO:0000256" key="4">
    <source>
        <dbReference type="ARBA" id="ARBA00022722"/>
    </source>
</evidence>
<dbReference type="Proteomes" id="UP001162087">
    <property type="component" value="Chromosome 7"/>
</dbReference>
<evidence type="ECO:0000256" key="1">
    <source>
        <dbReference type="ARBA" id="ARBA00001946"/>
    </source>
</evidence>
<dbReference type="GO" id="GO:0006289">
    <property type="term" value="P:nucleotide-excision repair"/>
    <property type="evidence" value="ECO:0007669"/>
    <property type="project" value="InterPro"/>
</dbReference>
<keyword evidence="5" id="KW-0479">Metal-binding</keyword>
<feature type="domain" description="XPG-I" evidence="14">
    <location>
        <begin position="864"/>
        <end position="933"/>
    </location>
</feature>
<keyword evidence="17" id="KW-1185">Reference proteome</keyword>
<dbReference type="InterPro" id="IPR036279">
    <property type="entry name" value="5-3_exonuclease_C_sf"/>
</dbReference>
<dbReference type="InterPro" id="IPR029060">
    <property type="entry name" value="PIN-like_dom_sf"/>
</dbReference>
<proteinExistence type="inferred from homology"/>
<dbReference type="Pfam" id="PF00752">
    <property type="entry name" value="XPG_N"/>
    <property type="match status" value="1"/>
</dbReference>
<evidence type="ECO:0000256" key="11">
    <source>
        <dbReference type="ARBA" id="ARBA00023242"/>
    </source>
</evidence>
<dbReference type="PRINTS" id="PR00066">
    <property type="entry name" value="XRODRMPGMNTG"/>
</dbReference>
<evidence type="ECO:0000256" key="10">
    <source>
        <dbReference type="ARBA" id="ARBA00023204"/>
    </source>
</evidence>
<comment type="function">
    <text evidence="12">Single-stranded DNA endonuclease involved in excision repair of DNA damaged with UV light, bulky adducts, or cross-linking agents. Essential for the incision step of excision-repair.</text>
</comment>
<dbReference type="CDD" id="cd09904">
    <property type="entry name" value="H3TH_XPG"/>
    <property type="match status" value="1"/>
</dbReference>
<evidence type="ECO:0000256" key="5">
    <source>
        <dbReference type="ARBA" id="ARBA00022723"/>
    </source>
</evidence>
<evidence type="ECO:0000313" key="16">
    <source>
        <dbReference type="EMBL" id="CAI4063010.1"/>
    </source>
</evidence>
<evidence type="ECO:0000259" key="15">
    <source>
        <dbReference type="SMART" id="SM00485"/>
    </source>
</evidence>
<evidence type="ECO:0000256" key="8">
    <source>
        <dbReference type="ARBA" id="ARBA00022801"/>
    </source>
</evidence>
<dbReference type="InterPro" id="IPR019974">
    <property type="entry name" value="XPG_CS"/>
</dbReference>
<dbReference type="Gene3D" id="3.40.50.1010">
    <property type="entry name" value="5'-nuclease"/>
    <property type="match status" value="2"/>
</dbReference>
<dbReference type="GO" id="GO:0004520">
    <property type="term" value="F:DNA endonuclease activity"/>
    <property type="evidence" value="ECO:0007669"/>
    <property type="project" value="TreeGrafter"/>
</dbReference>
<evidence type="ECO:0000256" key="9">
    <source>
        <dbReference type="ARBA" id="ARBA00022842"/>
    </source>
</evidence>
<dbReference type="CDD" id="cd09868">
    <property type="entry name" value="PIN_XPG_RAD2"/>
    <property type="match status" value="2"/>
</dbReference>
<dbReference type="FunFam" id="3.40.50.1010:FF:000025">
    <property type="entry name" value="DNA repair protein RAD2"/>
    <property type="match status" value="1"/>
</dbReference>
<evidence type="ECO:0000256" key="3">
    <source>
        <dbReference type="ARBA" id="ARBA00005283"/>
    </source>
</evidence>
<dbReference type="PROSITE" id="PS00841">
    <property type="entry name" value="XPG_1"/>
    <property type="match status" value="1"/>
</dbReference>
<dbReference type="RefSeq" id="XP_056088019.1">
    <property type="nucleotide sequence ID" value="XM_056228283.1"/>
</dbReference>
<sequence length="1115" mass="127249">MDNLFYFFSFPIMSFLCDPFEPHRKHLEKEKRRTEKEKAAHTEIKGSEKFVRKSLKVLVSSRHLISLDIVSQKNVQLHTMGVHSFWDIAGPTARPVRLESLEDKRMAVDASIWIYQFLKAVRDQEGNAVKNSHITGFFRRICKLLYFGIRPVFIFDGGVPVLKRETIRQRKERRQGKRDSARSTARKLLALQLQNAASDGSKKAAQNSGGSVQIFKPHDEWDLPEIPGFKYDKEDARVDSNKTFEKLMNSVDGDGLEDIDLDAINPASAEFEELPKATQYLILSSLRLKSRLRMGYSKEQLETIFPNSMDFSKFQIDMVKRRNFFTQKLINTTGFQDGGASRLNEEVINRISGQENKEYKLTKTDNGWILGLGTSDGSDVQKAIVLDDKDSGGLVKQLNSNAEDGDVLQWDNLQGGTFKILRDKPIDTTETPRKGNNGPEDARGDSDEDVWEDVELKPKDVKLVEDFSLKAARLPYMDHSVSNAGSKSFLDRRYDQASPVKKTPTKVNRISVIEEDEDDEDYLKQIEEIEIMEAMQRSKMEQKSKSGREPDTAKKIDSNAEEPCLPIIEYGLPGGQPDRKQTDHVTNLNRKSGSVIEKNDKATIFEFRPPSTLKGEEVMLTQGEQNLNFISQKIPQFDFNSKSSLLFQNDTSGQTAEEEPREKPPVPEMPSWFSSTTSQQSYNPYSTTNFVEDKNVINERESGAGAGATANGNSYELLTGLSAAELLQRENVIEESPIEAKSNDDLEVLSDEVFEDVTLTKSANAVKYIDDDENVESSNNERREPLAFDYDFSEEEEDNIVENMIKEQEEFDAFKNTALLSSSGRDIADSAFMEDELFEQQMKDKRDSDEVTLDMIREVQELLSRFGIPYITAPMEAEAQCAELLRLKLVDGIVTDDSDVFLFGGTKIYKNMFHEKNYVEFYDAESILKLLGLDRKNMIELAQLLGSDYTNGLKGMGPVSSIEVIAEFGSLKNFKDWYNNGQFDKRKQETENKFEKELRKKLVNNEIILDDDFPSVMVYDAYMRPEVDHDTTSFVWGLPDLDMLRSFMKDQLAWPYEKSDEILIPLIRDVNGRKKKGKQKRINEFFPREYISDDKRLSTSKRVTTATGKLKKRKL</sequence>
<keyword evidence="4" id="KW-0540">Nuclease</keyword>
<dbReference type="SUPFAM" id="SSF88723">
    <property type="entry name" value="PIN domain-like"/>
    <property type="match status" value="1"/>
</dbReference>
<evidence type="ECO:0000256" key="12">
    <source>
        <dbReference type="ARBA" id="ARBA00053135"/>
    </source>
</evidence>
<feature type="compositionally biased region" description="Basic and acidic residues" evidence="13">
    <location>
        <begin position="423"/>
        <end position="433"/>
    </location>
</feature>
<protein>
    <recommendedName>
        <fullName evidence="18">RAD2-like protein</fullName>
    </recommendedName>
</protein>
<dbReference type="SMART" id="SM00484">
    <property type="entry name" value="XPGI"/>
    <property type="match status" value="1"/>
</dbReference>
<organism evidence="16 17">
    <name type="scientific">Saccharomyces kudriavzevii (strain ATCC MYA-4449 / AS 2.2408 / CBS 8840 / NBRC 1802 / NCYC 2889)</name>
    <name type="common">Yeast</name>
    <dbReference type="NCBI Taxonomy" id="226230"/>
    <lineage>
        <taxon>Eukaryota</taxon>
        <taxon>Fungi</taxon>
        <taxon>Dikarya</taxon>
        <taxon>Ascomycota</taxon>
        <taxon>Saccharomycotina</taxon>
        <taxon>Saccharomycetes</taxon>
        <taxon>Saccharomycetales</taxon>
        <taxon>Saccharomycetaceae</taxon>
        <taxon>Saccharomyces</taxon>
    </lineage>
</organism>
<feature type="compositionally biased region" description="Basic and acidic residues" evidence="13">
    <location>
        <begin position="537"/>
        <end position="558"/>
    </location>
</feature>
<reference evidence="16" key="1">
    <citation type="submission" date="2022-10" db="EMBL/GenBank/DDBJ databases">
        <authorList>
            <person name="Byrne P K."/>
        </authorList>
    </citation>
    <scope>NUCLEOTIDE SEQUENCE</scope>
    <source>
        <strain evidence="16">IFO1802</strain>
    </source>
</reference>
<dbReference type="SUPFAM" id="SSF47807">
    <property type="entry name" value="5' to 3' exonuclease, C-terminal subdomain"/>
    <property type="match status" value="1"/>
</dbReference>
<feature type="region of interest" description="Disordered" evidence="13">
    <location>
        <begin position="649"/>
        <end position="686"/>
    </location>
</feature>
<gene>
    <name evidence="16" type="primary">SKDI07G5080</name>
    <name evidence="16" type="ORF">SKDI_07G5080</name>
</gene>
<dbReference type="InterPro" id="IPR006084">
    <property type="entry name" value="XPG/Rad2"/>
</dbReference>
<dbReference type="GO" id="GO:0016788">
    <property type="term" value="F:hydrolase activity, acting on ester bonds"/>
    <property type="evidence" value="ECO:0007669"/>
    <property type="project" value="InterPro"/>
</dbReference>
<dbReference type="InterPro" id="IPR008918">
    <property type="entry name" value="HhH2"/>
</dbReference>
<evidence type="ECO:0000259" key="14">
    <source>
        <dbReference type="SMART" id="SM00484"/>
    </source>
</evidence>
<dbReference type="GO" id="GO:0003697">
    <property type="term" value="F:single-stranded DNA binding"/>
    <property type="evidence" value="ECO:0007669"/>
    <property type="project" value="InterPro"/>
</dbReference>
<evidence type="ECO:0000313" key="17">
    <source>
        <dbReference type="Proteomes" id="UP001162087"/>
    </source>
</evidence>
<dbReference type="GO" id="GO:0046872">
    <property type="term" value="F:metal ion binding"/>
    <property type="evidence" value="ECO:0007669"/>
    <property type="project" value="UniProtKB-KW"/>
</dbReference>
<feature type="region of interest" description="Disordered" evidence="13">
    <location>
        <begin position="537"/>
        <end position="559"/>
    </location>
</feature>
<keyword evidence="11" id="KW-0539">Nucleus</keyword>
<comment type="similarity">
    <text evidence="3">Belongs to the XPG/RAD2 endonuclease family. XPG subfamily.</text>
</comment>
<dbReference type="PROSITE" id="PS00842">
    <property type="entry name" value="XPG_2"/>
    <property type="match status" value="1"/>
</dbReference>
<keyword evidence="10" id="KW-0234">DNA repair</keyword>
<dbReference type="InterPro" id="IPR006086">
    <property type="entry name" value="XPG-I_dom"/>
</dbReference>
<name>A0AA35JKZ0_SACK1</name>
<evidence type="ECO:0008006" key="18">
    <source>
        <dbReference type="Google" id="ProtNLM"/>
    </source>
</evidence>
<dbReference type="PANTHER" id="PTHR16171:SF7">
    <property type="entry name" value="DNA REPAIR PROTEIN RAD2"/>
    <property type="match status" value="1"/>
</dbReference>
<evidence type="ECO:0000256" key="13">
    <source>
        <dbReference type="SAM" id="MobiDB-lite"/>
    </source>
</evidence>
<dbReference type="InterPro" id="IPR001044">
    <property type="entry name" value="XPG/Rad2_eukaryotes"/>
</dbReference>
<dbReference type="GO" id="GO:0005634">
    <property type="term" value="C:nucleus"/>
    <property type="evidence" value="ECO:0007669"/>
    <property type="project" value="UniProtKB-SubCell"/>
</dbReference>
<dbReference type="InterPro" id="IPR006085">
    <property type="entry name" value="XPG_DNA_repair_N"/>
</dbReference>
<dbReference type="FunFam" id="3.40.50.1010:FF:000046">
    <property type="entry name" value="RAD2p Single-stranded DNA endonuclease"/>
    <property type="match status" value="1"/>
</dbReference>
<dbReference type="PRINTS" id="PR00853">
    <property type="entry name" value="XPGRADSUPER"/>
</dbReference>
<feature type="domain" description="XPG N-terminal" evidence="15">
    <location>
        <begin position="80"/>
        <end position="177"/>
    </location>
</feature>
<evidence type="ECO:0000256" key="2">
    <source>
        <dbReference type="ARBA" id="ARBA00004123"/>
    </source>
</evidence>
<keyword evidence="7" id="KW-0227">DNA damage</keyword>
<dbReference type="SMART" id="SM00485">
    <property type="entry name" value="XPGN"/>
    <property type="match status" value="1"/>
</dbReference>